<dbReference type="Gene3D" id="3.40.50.1000">
    <property type="entry name" value="HAD superfamily/HAD-like"/>
    <property type="match status" value="1"/>
</dbReference>
<dbReference type="STRING" id="1931241.BVH74_11610"/>
<protein>
    <recommendedName>
        <fullName evidence="3">Phosphonoacetaldehyde phosphonohydrolase-related protein</fullName>
    </recommendedName>
</protein>
<accession>A0A1V0B612</accession>
<evidence type="ECO:0008006" key="3">
    <source>
        <dbReference type="Google" id="ProtNLM"/>
    </source>
</evidence>
<sequence length="185" mass="20217">MLASPIQALVFEYAGTLIESRCTEHPELLPGHQALENCLARRGIPVAVLFDDELPATARLLPETWLCLPALPQRRFPAPDPLLKAATHLAVDQLRRGVLVSGTVAGVQAGLNAGWWTIGTAMSGPLPSVGLNLWRDMEPADQDRVRMQATLGLMNAGAHYVIDTIADLNECLLDIQTRLERNERP</sequence>
<evidence type="ECO:0000313" key="1">
    <source>
        <dbReference type="EMBL" id="AQZ95357.1"/>
    </source>
</evidence>
<dbReference type="RefSeq" id="WP_080050225.1">
    <property type="nucleotide sequence ID" value="NZ_CP020100.1"/>
</dbReference>
<dbReference type="InterPro" id="IPR023214">
    <property type="entry name" value="HAD_sf"/>
</dbReference>
<dbReference type="InterPro" id="IPR036412">
    <property type="entry name" value="HAD-like_sf"/>
</dbReference>
<gene>
    <name evidence="1" type="ORF">BVH74_11610</name>
</gene>
<dbReference type="Proteomes" id="UP000243488">
    <property type="component" value="Chromosome"/>
</dbReference>
<name>A0A1V0B612_9GAMM</name>
<organism evidence="1 2">
    <name type="scientific">Halopseudomonas phragmitis</name>
    <dbReference type="NCBI Taxonomy" id="1931241"/>
    <lineage>
        <taxon>Bacteria</taxon>
        <taxon>Pseudomonadati</taxon>
        <taxon>Pseudomonadota</taxon>
        <taxon>Gammaproteobacteria</taxon>
        <taxon>Pseudomonadales</taxon>
        <taxon>Pseudomonadaceae</taxon>
        <taxon>Halopseudomonas</taxon>
    </lineage>
</organism>
<reference evidence="1 2" key="1">
    <citation type="submission" date="2017-03" db="EMBL/GenBank/DDBJ databases">
        <title>Complete genome sequence of the novel DNRA strain Pseudomonas sp. S-6-2 isolated from Chinese polluted river sediment. Journal of Biotechnology.</title>
        <authorList>
            <person name="Li J."/>
            <person name="Xiang F."/>
            <person name="Wang L."/>
            <person name="Xi L."/>
            <person name="Liu J."/>
        </authorList>
    </citation>
    <scope>NUCLEOTIDE SEQUENCE [LARGE SCALE GENOMIC DNA]</scope>
    <source>
        <strain evidence="1 2">S-6-2</strain>
    </source>
</reference>
<dbReference type="AlphaFoldDB" id="A0A1V0B612"/>
<dbReference type="EMBL" id="CP020100">
    <property type="protein sequence ID" value="AQZ95357.1"/>
    <property type="molecule type" value="Genomic_DNA"/>
</dbReference>
<proteinExistence type="predicted"/>
<evidence type="ECO:0000313" key="2">
    <source>
        <dbReference type="Proteomes" id="UP000243488"/>
    </source>
</evidence>
<dbReference type="SUPFAM" id="SSF56784">
    <property type="entry name" value="HAD-like"/>
    <property type="match status" value="1"/>
</dbReference>
<dbReference type="KEGG" id="ppha:BVH74_11610"/>
<keyword evidence="2" id="KW-1185">Reference proteome</keyword>